<dbReference type="Gene3D" id="1.10.287.470">
    <property type="entry name" value="Helix hairpin bin"/>
    <property type="match status" value="1"/>
</dbReference>
<dbReference type="AlphaFoldDB" id="A0A5C1Q6E8"/>
<protein>
    <recommendedName>
        <fullName evidence="10">HlyD family efflux transporter periplasmic adaptor subunit</fullName>
    </recommendedName>
</protein>
<dbReference type="OrthoDB" id="357309at2"/>
<dbReference type="EMBL" id="CP035807">
    <property type="protein sequence ID" value="QEN03555.1"/>
    <property type="molecule type" value="Genomic_DNA"/>
</dbReference>
<keyword evidence="2 5" id="KW-0812">Transmembrane</keyword>
<dbReference type="PRINTS" id="PR01490">
    <property type="entry name" value="RTXTOXIND"/>
</dbReference>
<sequence>MAGTKGKCMHEYIIDMKDLSDSRELLESKPPKVIKIFIYFLLFMLVTGFIWISVSSIEITTKSPGIIRPIDDISIVRNVVSGTLENIWFKDGDYVTKDEPLYKIDTTSLDIDYNEVLSKLSRSNKTKEDVIKLQKSISENKNLFSSDNIKFYNRFLTYQLEKEKLNMTYLKALREYDDENSLLDNMKTQRKLDELEANVRYNFLNVETFVSRNFIDIENEITTINEELITLNRNKMALEENIKMSQVNASISGRIQKIQDLNTGDFLGVGSEVLRVLPIESESIKVDIMVSNKDIAGITVGNVVTYRFSALPQSEYGVLEGKVLSIPGDITSNGANGNVYVLEGSVNSNKLDNKDGIPVFLKSGMFCDVRIITREQKILGYLLEKLDFKS</sequence>
<feature type="domain" description="AprE-like beta-barrel" evidence="7">
    <location>
        <begin position="286"/>
        <end position="374"/>
    </location>
</feature>
<dbReference type="PANTHER" id="PTHR30386:SF26">
    <property type="entry name" value="TRANSPORT PROTEIN COMB"/>
    <property type="match status" value="1"/>
</dbReference>
<evidence type="ECO:0000256" key="3">
    <source>
        <dbReference type="ARBA" id="ARBA00022989"/>
    </source>
</evidence>
<evidence type="ECO:0008006" key="10">
    <source>
        <dbReference type="Google" id="ProtNLM"/>
    </source>
</evidence>
<dbReference type="InterPro" id="IPR058625">
    <property type="entry name" value="MdtA-like_BSH"/>
</dbReference>
<organism evidence="8 9">
    <name type="scientific">Thiospirochaeta perfilievii</name>
    <dbReference type="NCBI Taxonomy" id="252967"/>
    <lineage>
        <taxon>Bacteria</taxon>
        <taxon>Pseudomonadati</taxon>
        <taxon>Spirochaetota</taxon>
        <taxon>Spirochaetia</taxon>
        <taxon>Spirochaetales</taxon>
        <taxon>Spirochaetaceae</taxon>
        <taxon>Thiospirochaeta</taxon>
    </lineage>
</organism>
<feature type="domain" description="Multidrug resistance protein MdtA-like barrel-sandwich hybrid" evidence="6">
    <location>
        <begin position="76"/>
        <end position="265"/>
    </location>
</feature>
<dbReference type="Pfam" id="PF26002">
    <property type="entry name" value="Beta-barrel_AprE"/>
    <property type="match status" value="1"/>
</dbReference>
<dbReference type="InterPro" id="IPR058982">
    <property type="entry name" value="Beta-barrel_AprE"/>
</dbReference>
<evidence type="ECO:0000256" key="2">
    <source>
        <dbReference type="ARBA" id="ARBA00022692"/>
    </source>
</evidence>
<keyword evidence="3 5" id="KW-1133">Transmembrane helix</keyword>
<reference evidence="8 9" key="1">
    <citation type="submission" date="2019-02" db="EMBL/GenBank/DDBJ databases">
        <authorList>
            <person name="Fomenkov A."/>
            <person name="Dubinina G."/>
            <person name="Grabovich M."/>
            <person name="Vincze T."/>
            <person name="Roberts R.J."/>
        </authorList>
    </citation>
    <scope>NUCLEOTIDE SEQUENCE [LARGE SCALE GENOMIC DNA]</scope>
    <source>
        <strain evidence="8 9">P</strain>
    </source>
</reference>
<evidence type="ECO:0000313" key="9">
    <source>
        <dbReference type="Proteomes" id="UP000323824"/>
    </source>
</evidence>
<feature type="transmembrane region" description="Helical" evidence="5">
    <location>
        <begin position="36"/>
        <end position="54"/>
    </location>
</feature>
<gene>
    <name evidence="8" type="ORF">EW093_02180</name>
</gene>
<evidence type="ECO:0000256" key="4">
    <source>
        <dbReference type="ARBA" id="ARBA00023136"/>
    </source>
</evidence>
<dbReference type="Pfam" id="PF25917">
    <property type="entry name" value="BSH_RND"/>
    <property type="match status" value="1"/>
</dbReference>
<reference evidence="8 9" key="2">
    <citation type="submission" date="2019-09" db="EMBL/GenBank/DDBJ databases">
        <title>Complete Genome Sequence and Methylome Analysis of free living Spirochaetas.</title>
        <authorList>
            <person name="Leshcheva N."/>
            <person name="Mikheeva N."/>
        </authorList>
    </citation>
    <scope>NUCLEOTIDE SEQUENCE [LARGE SCALE GENOMIC DNA]</scope>
    <source>
        <strain evidence="8 9">P</strain>
    </source>
</reference>
<accession>A0A5C1Q6E8</accession>
<evidence type="ECO:0000256" key="5">
    <source>
        <dbReference type="SAM" id="Phobius"/>
    </source>
</evidence>
<evidence type="ECO:0000256" key="1">
    <source>
        <dbReference type="ARBA" id="ARBA00004167"/>
    </source>
</evidence>
<dbReference type="Proteomes" id="UP000323824">
    <property type="component" value="Chromosome"/>
</dbReference>
<dbReference type="Gene3D" id="2.40.50.100">
    <property type="match status" value="1"/>
</dbReference>
<name>A0A5C1Q6E8_9SPIO</name>
<keyword evidence="4 5" id="KW-0472">Membrane</keyword>
<dbReference type="InterPro" id="IPR050739">
    <property type="entry name" value="MFP"/>
</dbReference>
<dbReference type="Gene3D" id="2.40.30.170">
    <property type="match status" value="1"/>
</dbReference>
<evidence type="ECO:0000259" key="7">
    <source>
        <dbReference type="Pfam" id="PF26002"/>
    </source>
</evidence>
<keyword evidence="9" id="KW-1185">Reference proteome</keyword>
<dbReference type="PANTHER" id="PTHR30386">
    <property type="entry name" value="MEMBRANE FUSION SUBUNIT OF EMRAB-TOLC MULTIDRUG EFFLUX PUMP"/>
    <property type="match status" value="1"/>
</dbReference>
<dbReference type="GO" id="GO:0016020">
    <property type="term" value="C:membrane"/>
    <property type="evidence" value="ECO:0007669"/>
    <property type="project" value="UniProtKB-SubCell"/>
</dbReference>
<dbReference type="KEGG" id="sper:EW093_02180"/>
<evidence type="ECO:0000259" key="6">
    <source>
        <dbReference type="Pfam" id="PF25917"/>
    </source>
</evidence>
<comment type="subcellular location">
    <subcellularLocation>
        <location evidence="1">Membrane</location>
        <topology evidence="1">Single-pass membrane protein</topology>
    </subcellularLocation>
</comment>
<evidence type="ECO:0000313" key="8">
    <source>
        <dbReference type="EMBL" id="QEN03555.1"/>
    </source>
</evidence>
<dbReference type="SUPFAM" id="SSF111369">
    <property type="entry name" value="HlyD-like secretion proteins"/>
    <property type="match status" value="1"/>
</dbReference>
<proteinExistence type="predicted"/>